<dbReference type="AlphaFoldDB" id="A0A6J3LUG1"/>
<feature type="region of interest" description="Disordered" evidence="1">
    <location>
        <begin position="1"/>
        <end position="95"/>
    </location>
</feature>
<feature type="compositionally biased region" description="Basic and acidic residues" evidence="1">
    <location>
        <begin position="375"/>
        <end position="391"/>
    </location>
</feature>
<reference evidence="3" key="2">
    <citation type="submission" date="2020-04" db="EMBL/GenBank/DDBJ databases">
        <authorList>
            <consortium name="NCBI Genome Project"/>
        </authorList>
    </citation>
    <scope>NUCLEOTIDE SEQUENCE</scope>
    <source>
        <strain evidence="3">CBS 342.82</strain>
    </source>
</reference>
<evidence type="ECO:0000313" key="3">
    <source>
        <dbReference type="RefSeq" id="XP_033456456.1"/>
    </source>
</evidence>
<feature type="compositionally biased region" description="Polar residues" evidence="1">
    <location>
        <begin position="59"/>
        <end position="83"/>
    </location>
</feature>
<feature type="region of interest" description="Disordered" evidence="1">
    <location>
        <begin position="134"/>
        <end position="156"/>
    </location>
</feature>
<proteinExistence type="predicted"/>
<evidence type="ECO:0000313" key="2">
    <source>
        <dbReference type="Proteomes" id="UP000504637"/>
    </source>
</evidence>
<sequence length="438" mass="48361">MAYPPPASSYATPKYPHNAIRDVPLFQPPKSPASTHADRSVAMAADYFSRGSRKRPRSDSLSYDYLQSRNTHTHTPSWAQLPTPSEDGFSFSSSRQVNERYRLAGGYDTPSILATSQHERSFPAENANRRRLRDDDFDDGQQHSESSLLSGPLARERNGVARMHTDSEEGSPSTWTGLAFSFVGKVFNFGTSVVKGFYAGGGKGYDMNDYGLVGSDLLQASAQRQRRQPLPSPLPGAWEDGEFLGDFEQDNPTFTPSPSMRPANKRRQTDKDTWVVVAQQEQTPTTSHPSMLPPINTAVAHQPEMERPAASRAQNRRSMAPLPPRRQSGVALNGSPLSIVPPSAHHRRASVASMRSAHSRHNSGNGSPLSCVSPEAERFARRQAKQERATDKAMSSMSRRMEEMIRQAQEALGTKISVEGNDDSLEDEGFVDDDGEDW</sequence>
<dbReference type="OrthoDB" id="5138418at2759"/>
<keyword evidence="2" id="KW-1185">Reference proteome</keyword>
<evidence type="ECO:0000256" key="1">
    <source>
        <dbReference type="SAM" id="MobiDB-lite"/>
    </source>
</evidence>
<dbReference type="GeneID" id="54363460"/>
<organism evidence="3">
    <name type="scientific">Dissoconium aciculare CBS 342.82</name>
    <dbReference type="NCBI Taxonomy" id="1314786"/>
    <lineage>
        <taxon>Eukaryota</taxon>
        <taxon>Fungi</taxon>
        <taxon>Dikarya</taxon>
        <taxon>Ascomycota</taxon>
        <taxon>Pezizomycotina</taxon>
        <taxon>Dothideomycetes</taxon>
        <taxon>Dothideomycetidae</taxon>
        <taxon>Mycosphaerellales</taxon>
        <taxon>Dissoconiaceae</taxon>
        <taxon>Dissoconium</taxon>
    </lineage>
</organism>
<reference evidence="3" key="3">
    <citation type="submission" date="2025-08" db="UniProtKB">
        <authorList>
            <consortium name="RefSeq"/>
        </authorList>
    </citation>
    <scope>IDENTIFICATION</scope>
    <source>
        <strain evidence="3">CBS 342.82</strain>
    </source>
</reference>
<protein>
    <submittedName>
        <fullName evidence="3">Uncharacterized protein</fullName>
    </submittedName>
</protein>
<feature type="compositionally biased region" description="Acidic residues" evidence="1">
    <location>
        <begin position="420"/>
        <end position="438"/>
    </location>
</feature>
<accession>A0A6J3LUG1</accession>
<reference evidence="3" key="1">
    <citation type="submission" date="2020-01" db="EMBL/GenBank/DDBJ databases">
        <authorList>
            <consortium name="DOE Joint Genome Institute"/>
            <person name="Haridas S."/>
            <person name="Albert R."/>
            <person name="Binder M."/>
            <person name="Bloem J."/>
            <person name="Labutti K."/>
            <person name="Salamov A."/>
            <person name="Andreopoulos B."/>
            <person name="Baker S.E."/>
            <person name="Barry K."/>
            <person name="Bills G."/>
            <person name="Bluhm B.H."/>
            <person name="Cannon C."/>
            <person name="Castanera R."/>
            <person name="Culley D.E."/>
            <person name="Daum C."/>
            <person name="Ezra D."/>
            <person name="Gonzalez J.B."/>
            <person name="Henrissat B."/>
            <person name="Kuo A."/>
            <person name="Liang C."/>
            <person name="Lipzen A."/>
            <person name="Lutzoni F."/>
            <person name="Magnuson J."/>
            <person name="Mondo S."/>
            <person name="Nolan M."/>
            <person name="Ohm R."/>
            <person name="Pangilinan J."/>
            <person name="Park H.-J."/>
            <person name="Ramirez L."/>
            <person name="Alfaro M."/>
            <person name="Sun H."/>
            <person name="Tritt A."/>
            <person name="Yoshinaga Y."/>
            <person name="Zwiers L.-H."/>
            <person name="Turgeon B.G."/>
            <person name="Goodwin S.B."/>
            <person name="Spatafora J.W."/>
            <person name="Crous P.W."/>
            <person name="Grigoriev I.V."/>
        </authorList>
    </citation>
    <scope>NUCLEOTIDE SEQUENCE</scope>
    <source>
        <strain evidence="3">CBS 342.82</strain>
    </source>
</reference>
<feature type="region of interest" description="Disordered" evidence="1">
    <location>
        <begin position="304"/>
        <end position="438"/>
    </location>
</feature>
<name>A0A6J3LUG1_9PEZI</name>
<dbReference type="Proteomes" id="UP000504637">
    <property type="component" value="Unplaced"/>
</dbReference>
<dbReference type="RefSeq" id="XP_033456456.1">
    <property type="nucleotide sequence ID" value="XM_033605660.1"/>
</dbReference>
<feature type="region of interest" description="Disordered" evidence="1">
    <location>
        <begin position="250"/>
        <end position="272"/>
    </location>
</feature>
<gene>
    <name evidence="3" type="ORF">K489DRAFT_383644</name>
</gene>